<sequence>MKAICSECKKEFKAVDPLLNHLKNKQIHGKTKKSEFKCAQIDCGIGFSDSGVFRKHLNIVHKIPMYESESEEHDTDEETGHVTKRLRIDDEPDQVAGPSRLLFKLSSASTAYFGTS</sequence>
<dbReference type="EMBL" id="HBUE01209254">
    <property type="protein sequence ID" value="CAG6533608.1"/>
    <property type="molecule type" value="Transcribed_RNA"/>
</dbReference>
<organism evidence="4">
    <name type="scientific">Culex pipiens</name>
    <name type="common">House mosquito</name>
    <dbReference type="NCBI Taxonomy" id="7175"/>
    <lineage>
        <taxon>Eukaryota</taxon>
        <taxon>Metazoa</taxon>
        <taxon>Ecdysozoa</taxon>
        <taxon>Arthropoda</taxon>
        <taxon>Hexapoda</taxon>
        <taxon>Insecta</taxon>
        <taxon>Pterygota</taxon>
        <taxon>Neoptera</taxon>
        <taxon>Endopterygota</taxon>
        <taxon>Diptera</taxon>
        <taxon>Nematocera</taxon>
        <taxon>Culicoidea</taxon>
        <taxon>Culicidae</taxon>
        <taxon>Culicinae</taxon>
        <taxon>Culicini</taxon>
        <taxon>Culex</taxon>
        <taxon>Culex</taxon>
    </lineage>
</organism>
<keyword evidence="1" id="KW-0479">Metal-binding</keyword>
<feature type="region of interest" description="Disordered" evidence="2">
    <location>
        <begin position="67"/>
        <end position="90"/>
    </location>
</feature>
<dbReference type="SMART" id="SM00355">
    <property type="entry name" value="ZnF_C2H2"/>
    <property type="match status" value="2"/>
</dbReference>
<dbReference type="InterPro" id="IPR013087">
    <property type="entry name" value="Znf_C2H2_type"/>
</dbReference>
<feature type="domain" description="C2H2-type" evidence="3">
    <location>
        <begin position="3"/>
        <end position="33"/>
    </location>
</feature>
<keyword evidence="1" id="KW-0862">Zinc</keyword>
<keyword evidence="1" id="KW-0863">Zinc-finger</keyword>
<reference evidence="4" key="1">
    <citation type="submission" date="2021-05" db="EMBL/GenBank/DDBJ databases">
        <authorList>
            <person name="Alioto T."/>
            <person name="Alioto T."/>
            <person name="Gomez Garrido J."/>
        </authorList>
    </citation>
    <scope>NUCLEOTIDE SEQUENCE</scope>
</reference>
<protein>
    <submittedName>
        <fullName evidence="4">(northern house mosquito) hypothetical protein</fullName>
    </submittedName>
</protein>
<feature type="compositionally biased region" description="Basic and acidic residues" evidence="2">
    <location>
        <begin position="78"/>
        <end position="89"/>
    </location>
</feature>
<feature type="compositionally biased region" description="Acidic residues" evidence="2">
    <location>
        <begin position="68"/>
        <end position="77"/>
    </location>
</feature>
<dbReference type="PROSITE" id="PS00028">
    <property type="entry name" value="ZINC_FINGER_C2H2_1"/>
    <property type="match status" value="1"/>
</dbReference>
<evidence type="ECO:0000259" key="3">
    <source>
        <dbReference type="PROSITE" id="PS50157"/>
    </source>
</evidence>
<feature type="domain" description="C2H2-type" evidence="3">
    <location>
        <begin position="36"/>
        <end position="61"/>
    </location>
</feature>
<evidence type="ECO:0000313" key="4">
    <source>
        <dbReference type="EMBL" id="CAG6585500.1"/>
    </source>
</evidence>
<name>A0A8D8K3L9_CULPI</name>
<dbReference type="Gene3D" id="3.30.160.60">
    <property type="entry name" value="Classic Zinc Finger"/>
    <property type="match status" value="1"/>
</dbReference>
<dbReference type="Pfam" id="PF00096">
    <property type="entry name" value="zf-C2H2"/>
    <property type="match status" value="1"/>
</dbReference>
<evidence type="ECO:0000256" key="1">
    <source>
        <dbReference type="PROSITE-ProRule" id="PRU00042"/>
    </source>
</evidence>
<dbReference type="GO" id="GO:0008270">
    <property type="term" value="F:zinc ion binding"/>
    <property type="evidence" value="ECO:0007669"/>
    <property type="project" value="UniProtKB-KW"/>
</dbReference>
<dbReference type="PROSITE" id="PS50157">
    <property type="entry name" value="ZINC_FINGER_C2H2_2"/>
    <property type="match status" value="2"/>
</dbReference>
<dbReference type="AlphaFoldDB" id="A0A8D8K3L9"/>
<dbReference type="EMBL" id="HBUE01315641">
    <property type="protein sequence ID" value="CAG6585500.1"/>
    <property type="molecule type" value="Transcribed_RNA"/>
</dbReference>
<accession>A0A8D8K3L9</accession>
<evidence type="ECO:0000256" key="2">
    <source>
        <dbReference type="SAM" id="MobiDB-lite"/>
    </source>
</evidence>
<proteinExistence type="predicted"/>